<keyword evidence="1" id="KW-1133">Transmembrane helix</keyword>
<keyword evidence="1" id="KW-0812">Transmembrane</keyword>
<protein>
    <submittedName>
        <fullName evidence="2">Uncharacterized protein</fullName>
    </submittedName>
</protein>
<organism evidence="2 3">
    <name type="scientific">Caenorhabditis nigoni</name>
    <dbReference type="NCBI Taxonomy" id="1611254"/>
    <lineage>
        <taxon>Eukaryota</taxon>
        <taxon>Metazoa</taxon>
        <taxon>Ecdysozoa</taxon>
        <taxon>Nematoda</taxon>
        <taxon>Chromadorea</taxon>
        <taxon>Rhabditida</taxon>
        <taxon>Rhabditina</taxon>
        <taxon>Rhabditomorpha</taxon>
        <taxon>Rhabditoidea</taxon>
        <taxon>Rhabditidae</taxon>
        <taxon>Peloderinae</taxon>
        <taxon>Caenorhabditis</taxon>
    </lineage>
</organism>
<sequence length="319" mass="36506">MLDSPLESIITCSQFTGFGVFYTYFLSCSLSFNLSLTKALYIAFLGATLVYSTGYYQFDNLNFEPKSVVVYGLFIQSFCSAALTACFFANKNYEDAMILQVLPKLSILLFYTAFYLNRVASIFYVRIISRAQQLTDGVTLLSWVVTVILLGFNIVGYEGYKKSLGITMVAYGFLYLSLGLYIKDKVPEARGLMDHEISKLFGFGNLETVLKYEEHRTFSCNEGSIFYFRNLTNEKIAIDVSLHKIVSVFNKAHFQISFSNPEDHVKNFNRRFIRGRGHVKFDIKRGPSKMGNDRFFVFYAKKLKDLDDYNNCGFITVQL</sequence>
<dbReference type="OrthoDB" id="5857756at2759"/>
<feature type="transmembrane region" description="Helical" evidence="1">
    <location>
        <begin position="68"/>
        <end position="90"/>
    </location>
</feature>
<comment type="caution">
    <text evidence="2">The sequence shown here is derived from an EMBL/GenBank/DDBJ whole genome shotgun (WGS) entry which is preliminary data.</text>
</comment>
<feature type="transmembrane region" description="Helical" evidence="1">
    <location>
        <begin position="39"/>
        <end position="56"/>
    </location>
</feature>
<evidence type="ECO:0000256" key="1">
    <source>
        <dbReference type="SAM" id="Phobius"/>
    </source>
</evidence>
<dbReference type="Proteomes" id="UP000230233">
    <property type="component" value="Chromosome III"/>
</dbReference>
<name>A0A2G5UMM0_9PELO</name>
<dbReference type="AlphaFoldDB" id="A0A2G5UMM0"/>
<feature type="transmembrane region" description="Helical" evidence="1">
    <location>
        <begin position="137"/>
        <end position="157"/>
    </location>
</feature>
<feature type="transmembrane region" description="Helical" evidence="1">
    <location>
        <begin position="163"/>
        <end position="182"/>
    </location>
</feature>
<evidence type="ECO:0000313" key="3">
    <source>
        <dbReference type="Proteomes" id="UP000230233"/>
    </source>
</evidence>
<accession>A0A2G5UMM0</accession>
<reference evidence="3" key="1">
    <citation type="submission" date="2017-10" db="EMBL/GenBank/DDBJ databases">
        <title>Rapid genome shrinkage in a self-fertile nematode reveals novel sperm competition proteins.</title>
        <authorList>
            <person name="Yin D."/>
            <person name="Schwarz E.M."/>
            <person name="Thomas C.G."/>
            <person name="Felde R.L."/>
            <person name="Korf I.F."/>
            <person name="Cutter A.D."/>
            <person name="Schartner C.M."/>
            <person name="Ralston E.J."/>
            <person name="Meyer B.J."/>
            <person name="Haag E.S."/>
        </authorList>
    </citation>
    <scope>NUCLEOTIDE SEQUENCE [LARGE SCALE GENOMIC DNA]</scope>
    <source>
        <strain evidence="3">JU1422</strain>
    </source>
</reference>
<keyword evidence="3" id="KW-1185">Reference proteome</keyword>
<gene>
    <name evidence="2" type="primary">Cni-B0303.16</name>
    <name evidence="2" type="synonym">Cnig_chr_III.g11880</name>
    <name evidence="2" type="ORF">B9Z55_011880</name>
</gene>
<evidence type="ECO:0000313" key="2">
    <source>
        <dbReference type="EMBL" id="PIC40591.1"/>
    </source>
</evidence>
<keyword evidence="1" id="KW-0472">Membrane</keyword>
<proteinExistence type="predicted"/>
<dbReference type="EMBL" id="PDUG01000003">
    <property type="protein sequence ID" value="PIC40591.1"/>
    <property type="molecule type" value="Genomic_DNA"/>
</dbReference>